<name>A0ABY4IQW9_9MICO</name>
<dbReference type="Proteomes" id="UP000831963">
    <property type="component" value="Chromosome"/>
</dbReference>
<accession>A0ABY4IQW9</accession>
<keyword evidence="1" id="KW-0812">Transmembrane</keyword>
<keyword evidence="3" id="KW-1185">Reference proteome</keyword>
<evidence type="ECO:0000313" key="3">
    <source>
        <dbReference type="Proteomes" id="UP000831963"/>
    </source>
</evidence>
<gene>
    <name evidence="2" type="ORF">KV396_12130</name>
</gene>
<organism evidence="2 3">
    <name type="scientific">Microbacterium galbinum</name>
    <dbReference type="NCBI Taxonomy" id="2851646"/>
    <lineage>
        <taxon>Bacteria</taxon>
        <taxon>Bacillati</taxon>
        <taxon>Actinomycetota</taxon>
        <taxon>Actinomycetes</taxon>
        <taxon>Micrococcales</taxon>
        <taxon>Microbacteriaceae</taxon>
        <taxon>Microbacterium</taxon>
    </lineage>
</organism>
<evidence type="ECO:0000256" key="1">
    <source>
        <dbReference type="SAM" id="Phobius"/>
    </source>
</evidence>
<dbReference type="RefSeq" id="WP_247632556.1">
    <property type="nucleotide sequence ID" value="NZ_CP078077.1"/>
</dbReference>
<proteinExistence type="predicted"/>
<reference evidence="2 3" key="1">
    <citation type="submission" date="2021-06" db="EMBL/GenBank/DDBJ databases">
        <title>Genome-based taxonomic framework of Microbacterium strains isolated from marine environment, the description of four new species and reclassification of four preexisting species.</title>
        <authorList>
            <person name="Lee S.D."/>
            <person name="Kim S.-M."/>
            <person name="Byeon Y.-S."/>
            <person name="Yang H.L."/>
            <person name="Kim I.S."/>
        </authorList>
    </citation>
    <scope>NUCLEOTIDE SEQUENCE [LARGE SCALE GENOMIC DNA]</scope>
    <source>
        <strain evidence="2 3">SSW1-36</strain>
    </source>
</reference>
<dbReference type="EMBL" id="CP078077">
    <property type="protein sequence ID" value="UPL15181.1"/>
    <property type="molecule type" value="Genomic_DNA"/>
</dbReference>
<keyword evidence="1" id="KW-1133">Transmembrane helix</keyword>
<evidence type="ECO:0008006" key="4">
    <source>
        <dbReference type="Google" id="ProtNLM"/>
    </source>
</evidence>
<evidence type="ECO:0000313" key="2">
    <source>
        <dbReference type="EMBL" id="UPL15181.1"/>
    </source>
</evidence>
<sequence>MYILLALVAACALGIAAHFLIDGRELRGAALTPGIATVVTAALYTGLQWAGLGEDNVWLWLASILGGVVVAVVATLALVAARRRSDAAKTAALGI</sequence>
<protein>
    <recommendedName>
        <fullName evidence="4">Integral membrane protein</fullName>
    </recommendedName>
</protein>
<feature type="transmembrane region" description="Helical" evidence="1">
    <location>
        <begin position="57"/>
        <end position="81"/>
    </location>
</feature>
<keyword evidence="1" id="KW-0472">Membrane</keyword>